<evidence type="ECO:0000256" key="1">
    <source>
        <dbReference type="SAM" id="Phobius"/>
    </source>
</evidence>
<feature type="transmembrane region" description="Helical" evidence="1">
    <location>
        <begin position="21"/>
        <end position="41"/>
    </location>
</feature>
<organism evidence="2 3">
    <name type="scientific">Thermanaerothrix solaris</name>
    <dbReference type="NCBI Taxonomy" id="3058434"/>
    <lineage>
        <taxon>Bacteria</taxon>
        <taxon>Bacillati</taxon>
        <taxon>Chloroflexota</taxon>
        <taxon>Anaerolineae</taxon>
        <taxon>Anaerolineales</taxon>
        <taxon>Anaerolineaceae</taxon>
        <taxon>Thermanaerothrix</taxon>
    </lineage>
</organism>
<dbReference type="Gene3D" id="2.60.120.560">
    <property type="entry name" value="Exo-inulinase, domain 1"/>
    <property type="match status" value="1"/>
</dbReference>
<protein>
    <recommendedName>
        <fullName evidence="4">DUF1080 domain-containing protein</fullName>
    </recommendedName>
</protein>
<comment type="caution">
    <text evidence="2">The sequence shown here is derived from an EMBL/GenBank/DDBJ whole genome shotgun (WGS) entry which is preliminary data.</text>
</comment>
<evidence type="ECO:0000313" key="3">
    <source>
        <dbReference type="Proteomes" id="UP001254165"/>
    </source>
</evidence>
<gene>
    <name evidence="2" type="ORF">QYE77_03560</name>
</gene>
<dbReference type="RefSeq" id="WP_315623984.1">
    <property type="nucleotide sequence ID" value="NZ_JAUHMF010000001.1"/>
</dbReference>
<dbReference type="Proteomes" id="UP001254165">
    <property type="component" value="Unassembled WGS sequence"/>
</dbReference>
<evidence type="ECO:0008006" key="4">
    <source>
        <dbReference type="Google" id="ProtNLM"/>
    </source>
</evidence>
<keyword evidence="1" id="KW-1133">Transmembrane helix</keyword>
<keyword evidence="1" id="KW-0812">Transmembrane</keyword>
<sequence>MRPWYKWLLRLITPNWLLKPNGCWSGIIAIARTVLVLLWLVGMGGCDRINSLTPSDSQDHVWFYDDFSDPQRGWQQWESEQAKIGYQEGGLRFSIKAPYYDYWSLAGFQIEDAILAVEAQVVGGPLNNDFGLLCRYQNPGQFYAFIISSDGYAGIAVVDEEGYHLLTGTTLTYFASLERDRSTYLLRADCIGPRLTLYVDREKLLETEDHRYNSGDVGVFAGTFDQVGVEVIFDNFYVFKP</sequence>
<evidence type="ECO:0000313" key="2">
    <source>
        <dbReference type="EMBL" id="MDT8897331.1"/>
    </source>
</evidence>
<name>A0ABU3NKF5_9CHLR</name>
<dbReference type="EMBL" id="JAUHMF010000001">
    <property type="protein sequence ID" value="MDT8897331.1"/>
    <property type="molecule type" value="Genomic_DNA"/>
</dbReference>
<accession>A0ABU3NKF5</accession>
<keyword evidence="1" id="KW-0472">Membrane</keyword>
<keyword evidence="3" id="KW-1185">Reference proteome</keyword>
<reference evidence="2 3" key="1">
    <citation type="submission" date="2023-07" db="EMBL/GenBank/DDBJ databases">
        <title>Novel species of Thermanaerothrix with wide hydrolytic capabilities.</title>
        <authorList>
            <person name="Zayulina K.S."/>
            <person name="Podosokorskaya O.A."/>
            <person name="Elcheninov A.G."/>
        </authorList>
    </citation>
    <scope>NUCLEOTIDE SEQUENCE [LARGE SCALE GENOMIC DNA]</scope>
    <source>
        <strain evidence="2 3">4228-RoL</strain>
    </source>
</reference>
<proteinExistence type="predicted"/>